<comment type="caution">
    <text evidence="5">The sequence shown here is derived from an EMBL/GenBank/DDBJ whole genome shotgun (WGS) entry which is preliminary data.</text>
</comment>
<gene>
    <name evidence="5" type="ORF">ACFFP0_11005</name>
</gene>
<dbReference type="InterPro" id="IPR051600">
    <property type="entry name" value="Beta-PGM-like"/>
</dbReference>
<dbReference type="InterPro" id="IPR041492">
    <property type="entry name" value="HAD_2"/>
</dbReference>
<comment type="cofactor">
    <cofactor evidence="1">
        <name>Mg(2+)</name>
        <dbReference type="ChEBI" id="CHEBI:18420"/>
    </cofactor>
</comment>
<dbReference type="InterPro" id="IPR023214">
    <property type="entry name" value="HAD_sf"/>
</dbReference>
<dbReference type="InterPro" id="IPR006439">
    <property type="entry name" value="HAD-SF_hydro_IA"/>
</dbReference>
<proteinExistence type="inferred from homology"/>
<evidence type="ECO:0000256" key="2">
    <source>
        <dbReference type="ARBA" id="ARBA00006171"/>
    </source>
</evidence>
<comment type="similarity">
    <text evidence="2">Belongs to the HAD-like hydrolase superfamily. CbbY/CbbZ/Gph/YieH family.</text>
</comment>
<protein>
    <submittedName>
        <fullName evidence="5">HAD family hydrolase</fullName>
    </submittedName>
</protein>
<dbReference type="NCBIfam" id="TIGR01509">
    <property type="entry name" value="HAD-SF-IA-v3"/>
    <property type="match status" value="1"/>
</dbReference>
<dbReference type="SUPFAM" id="SSF56784">
    <property type="entry name" value="HAD-like"/>
    <property type="match status" value="1"/>
</dbReference>
<dbReference type="CDD" id="cd07526">
    <property type="entry name" value="HAD_BPGM_like"/>
    <property type="match status" value="1"/>
</dbReference>
<dbReference type="Gene3D" id="1.10.150.240">
    <property type="entry name" value="Putative phosphatase, domain 2"/>
    <property type="match status" value="1"/>
</dbReference>
<keyword evidence="5" id="KW-0378">Hydrolase</keyword>
<keyword evidence="4" id="KW-0460">Magnesium</keyword>
<dbReference type="RefSeq" id="WP_377260324.1">
    <property type="nucleotide sequence ID" value="NZ_JBHMAA010000013.1"/>
</dbReference>
<dbReference type="InterPro" id="IPR036412">
    <property type="entry name" value="HAD-like_sf"/>
</dbReference>
<reference evidence="5 6" key="1">
    <citation type="submission" date="2024-09" db="EMBL/GenBank/DDBJ databases">
        <authorList>
            <person name="Sun Q."/>
            <person name="Mori K."/>
        </authorList>
    </citation>
    <scope>NUCLEOTIDE SEQUENCE [LARGE SCALE GENOMIC DNA]</scope>
    <source>
        <strain evidence="5 6">TBRC 4938</strain>
    </source>
</reference>
<evidence type="ECO:0000313" key="6">
    <source>
        <dbReference type="Proteomes" id="UP001589692"/>
    </source>
</evidence>
<evidence type="ECO:0000256" key="1">
    <source>
        <dbReference type="ARBA" id="ARBA00001946"/>
    </source>
</evidence>
<dbReference type="Pfam" id="PF13419">
    <property type="entry name" value="HAD_2"/>
    <property type="match status" value="1"/>
</dbReference>
<dbReference type="PANTHER" id="PTHR46193">
    <property type="entry name" value="6-PHOSPHOGLUCONATE PHOSPHATASE"/>
    <property type="match status" value="1"/>
</dbReference>
<keyword evidence="3" id="KW-0479">Metal-binding</keyword>
<dbReference type="Gene3D" id="3.40.50.1000">
    <property type="entry name" value="HAD superfamily/HAD-like"/>
    <property type="match status" value="1"/>
</dbReference>
<dbReference type="InterPro" id="IPR023198">
    <property type="entry name" value="PGP-like_dom2"/>
</dbReference>
<dbReference type="SFLD" id="SFLDG01129">
    <property type="entry name" value="C1.5:_HAD__Beta-PGM__Phosphata"/>
    <property type="match status" value="1"/>
</dbReference>
<dbReference type="GO" id="GO:0016787">
    <property type="term" value="F:hydrolase activity"/>
    <property type="evidence" value="ECO:0007669"/>
    <property type="project" value="UniProtKB-KW"/>
</dbReference>
<evidence type="ECO:0000256" key="3">
    <source>
        <dbReference type="ARBA" id="ARBA00022723"/>
    </source>
</evidence>
<name>A0ABV6AFI3_9HYPH</name>
<dbReference type="Proteomes" id="UP001589692">
    <property type="component" value="Unassembled WGS sequence"/>
</dbReference>
<dbReference type="SFLD" id="SFLDS00003">
    <property type="entry name" value="Haloacid_Dehalogenase"/>
    <property type="match status" value="1"/>
</dbReference>
<evidence type="ECO:0000256" key="4">
    <source>
        <dbReference type="ARBA" id="ARBA00022842"/>
    </source>
</evidence>
<dbReference type="PANTHER" id="PTHR46193:SF10">
    <property type="entry name" value="6-PHOSPHOGLUCONATE PHOSPHATASE"/>
    <property type="match status" value="1"/>
</dbReference>
<evidence type="ECO:0000313" key="5">
    <source>
        <dbReference type="EMBL" id="MFB9949381.1"/>
    </source>
</evidence>
<sequence>MLQTAGPLVIFDCDGVLVDSEPVSVRVLVDALRRKGLEMDEEEAYRRFLGRSLGTVTRTMREEFGVEADESFLEDMRHDLYDRFRMELQPIRGIAEALDGLGLRRCVASSSQPERIRLSLTLTGLIDKLEPNIFSAAMVARGKPAPDLFLHAASQMGADPESCIVIEDSPAGIEAARRAGMAVFAFVGGSHAVAPGYRERIDALSPEVVFDAMPDLIHLVRKHIEGRGGSVSREAC</sequence>
<accession>A0ABV6AFI3</accession>
<dbReference type="EMBL" id="JBHMAA010000013">
    <property type="protein sequence ID" value="MFB9949381.1"/>
    <property type="molecule type" value="Genomic_DNA"/>
</dbReference>
<dbReference type="SFLD" id="SFLDG01135">
    <property type="entry name" value="C1.5.6:_HAD__Beta-PGM__Phospha"/>
    <property type="match status" value="1"/>
</dbReference>
<organism evidence="5 6">
    <name type="scientific">Rhizobium puerariae</name>
    <dbReference type="NCBI Taxonomy" id="1585791"/>
    <lineage>
        <taxon>Bacteria</taxon>
        <taxon>Pseudomonadati</taxon>
        <taxon>Pseudomonadota</taxon>
        <taxon>Alphaproteobacteria</taxon>
        <taxon>Hyphomicrobiales</taxon>
        <taxon>Rhizobiaceae</taxon>
        <taxon>Rhizobium/Agrobacterium group</taxon>
        <taxon>Rhizobium</taxon>
    </lineage>
</organism>
<keyword evidence="6" id="KW-1185">Reference proteome</keyword>